<accession>A0A0F9HNX1</accession>
<name>A0A0F9HNX1_9ZZZZ</name>
<dbReference type="EMBL" id="LAZR01021996">
    <property type="protein sequence ID" value="KKL83370.1"/>
    <property type="molecule type" value="Genomic_DNA"/>
</dbReference>
<evidence type="ECO:0008006" key="2">
    <source>
        <dbReference type="Google" id="ProtNLM"/>
    </source>
</evidence>
<sequence>MSYFDRLNQELRELLLWADVRHEQGLAVKAKMSALVSKMRSLRRELEGARRRPADERAEPNDLPAIRAARPAGTRRMWDKFRAGDYADRVRGAFLGRAAGCTLGAPVEGWHPDRMAALAEHNGDSFPPTDYWSAVDSPYLLRYGKDPKASYTRPGMRYVPVDDDMTYTLLGLLILEDFGPAFTTADVGAAWLKYLPVACTAEKIALANLKAGLSWRRAGVKGNPYMEGIGAGIRSDPWGYACPGWPEKAAEMAYRDAYISHRYNGIYGEMYFSAVIAAAFAVDDPVEALHIGLLEIPRRWRVSRDVRWALEVAPTVQDRMVAFKLVQKRFGPIAGGMSSVHTNNNACLTVWGVTIGGRDLTRAIGTT</sequence>
<dbReference type="SUPFAM" id="SSF101478">
    <property type="entry name" value="ADP-ribosylglycohydrolase"/>
    <property type="match status" value="1"/>
</dbReference>
<organism evidence="1">
    <name type="scientific">marine sediment metagenome</name>
    <dbReference type="NCBI Taxonomy" id="412755"/>
    <lineage>
        <taxon>unclassified sequences</taxon>
        <taxon>metagenomes</taxon>
        <taxon>ecological metagenomes</taxon>
    </lineage>
</organism>
<dbReference type="InterPro" id="IPR005502">
    <property type="entry name" value="Ribosyl_crysJ1"/>
</dbReference>
<proteinExistence type="predicted"/>
<comment type="caution">
    <text evidence="1">The sequence shown here is derived from an EMBL/GenBank/DDBJ whole genome shotgun (WGS) entry which is preliminary data.</text>
</comment>
<protein>
    <recommendedName>
        <fullName evidence="2">ADP-ribosylglycohydrolase</fullName>
    </recommendedName>
</protein>
<gene>
    <name evidence="1" type="ORF">LCGC14_1975430</name>
</gene>
<dbReference type="Pfam" id="PF03747">
    <property type="entry name" value="ADP_ribosyl_GH"/>
    <property type="match status" value="1"/>
</dbReference>
<evidence type="ECO:0000313" key="1">
    <source>
        <dbReference type="EMBL" id="KKL83370.1"/>
    </source>
</evidence>
<dbReference type="Gene3D" id="1.10.4080.10">
    <property type="entry name" value="ADP-ribosylation/Crystallin J1"/>
    <property type="match status" value="1"/>
</dbReference>
<dbReference type="InterPro" id="IPR036705">
    <property type="entry name" value="Ribosyl_crysJ1_sf"/>
</dbReference>
<reference evidence="1" key="1">
    <citation type="journal article" date="2015" name="Nature">
        <title>Complex archaea that bridge the gap between prokaryotes and eukaryotes.</title>
        <authorList>
            <person name="Spang A."/>
            <person name="Saw J.H."/>
            <person name="Jorgensen S.L."/>
            <person name="Zaremba-Niedzwiedzka K."/>
            <person name="Martijn J."/>
            <person name="Lind A.E."/>
            <person name="van Eijk R."/>
            <person name="Schleper C."/>
            <person name="Guy L."/>
            <person name="Ettema T.J."/>
        </authorList>
    </citation>
    <scope>NUCLEOTIDE SEQUENCE</scope>
</reference>
<feature type="non-terminal residue" evidence="1">
    <location>
        <position position="367"/>
    </location>
</feature>
<dbReference type="AlphaFoldDB" id="A0A0F9HNX1"/>